<sequence length="227" mass="26265">MINSRIVITGSLDREPKIREDGTVDLILTNTIDEYARKDIQDKGNSIILVKLSKVQWKSKKKSLLKPNKEIKVIGHVKALVNKKGTPFIYVSPQSIEIYEAPEVKDIKERNKKFKGISNQINVVNKTYIPWRKAVDKSEFIELDPAKVILEDEDHVNAQFNWLDLKNGRSRKDFTVAVRKIDEDKYVLVSGIARYIIAKVFNENLSAYVTDLSREDFAREFEIKENR</sequence>
<protein>
    <recommendedName>
        <fullName evidence="3">Single-stranded DNA-binding protein</fullName>
    </recommendedName>
</protein>
<reference evidence="1 2" key="1">
    <citation type="submission" date="2023-05" db="EMBL/GenBank/DDBJ databases">
        <title>Rombocin, a short stable natural nisin variant, displays selective antimicrobial activity against Listeria monocytogenes and employs dual mode of action to kill target bacterial strains.</title>
        <authorList>
            <person name="Wambui J."/>
            <person name="Stephan R."/>
            <person name="Kuipers O.P."/>
        </authorList>
    </citation>
    <scope>NUCLEOTIDE SEQUENCE [LARGE SCALE GENOMIC DNA]</scope>
    <source>
        <strain evidence="1 2">RC002</strain>
    </source>
</reference>
<proteinExistence type="predicted"/>
<dbReference type="Proteomes" id="UP001301012">
    <property type="component" value="Unassembled WGS sequence"/>
</dbReference>
<organism evidence="1 2">
    <name type="scientific">Romboutsia sedimentorum</name>
    <dbReference type="NCBI Taxonomy" id="1368474"/>
    <lineage>
        <taxon>Bacteria</taxon>
        <taxon>Bacillati</taxon>
        <taxon>Bacillota</taxon>
        <taxon>Clostridia</taxon>
        <taxon>Peptostreptococcales</taxon>
        <taxon>Peptostreptococcaceae</taxon>
        <taxon>Romboutsia</taxon>
    </lineage>
</organism>
<name>A0ABT7EBC8_9FIRM</name>
<evidence type="ECO:0008006" key="3">
    <source>
        <dbReference type="Google" id="ProtNLM"/>
    </source>
</evidence>
<gene>
    <name evidence="1" type="ORF">QOZ84_11735</name>
</gene>
<comment type="caution">
    <text evidence="1">The sequence shown here is derived from an EMBL/GenBank/DDBJ whole genome shotgun (WGS) entry which is preliminary data.</text>
</comment>
<evidence type="ECO:0000313" key="1">
    <source>
        <dbReference type="EMBL" id="MDK2564223.1"/>
    </source>
</evidence>
<dbReference type="RefSeq" id="WP_284133153.1">
    <property type="nucleotide sequence ID" value="NZ_JASKYM010000006.1"/>
</dbReference>
<dbReference type="EMBL" id="JASKYM010000006">
    <property type="protein sequence ID" value="MDK2564223.1"/>
    <property type="molecule type" value="Genomic_DNA"/>
</dbReference>
<accession>A0ABT7EBC8</accession>
<evidence type="ECO:0000313" key="2">
    <source>
        <dbReference type="Proteomes" id="UP001301012"/>
    </source>
</evidence>
<keyword evidence="2" id="KW-1185">Reference proteome</keyword>